<evidence type="ECO:0000313" key="1">
    <source>
        <dbReference type="EMBL" id="EXI62145.1"/>
    </source>
</evidence>
<gene>
    <name evidence="1" type="ORF">AK33_08205</name>
</gene>
<evidence type="ECO:0000313" key="2">
    <source>
        <dbReference type="Proteomes" id="UP000054123"/>
    </source>
</evidence>
<dbReference type="EMBL" id="JANJ01000005">
    <property type="protein sequence ID" value="EXI62145.1"/>
    <property type="molecule type" value="Genomic_DNA"/>
</dbReference>
<keyword evidence="2" id="KW-1185">Reference proteome</keyword>
<comment type="caution">
    <text evidence="1">The sequence shown here is derived from an EMBL/GenBank/DDBJ whole genome shotgun (WGS) entry which is preliminary data.</text>
</comment>
<sequence length="39" mass="4649">MTSGEVLLKICKSFAKINRLQWFCGSLFKRFEVESKEFF</sequence>
<reference evidence="1 2" key="1">
    <citation type="journal article" date="2014" name="Genome Announc.">
        <title>Genome Sequence of a Presumptive Mannheimia haemolytica Strain with an A1/A6-Cross-Reactive Serotype from a White-Tailed Deer (Odocoileus virginianus).</title>
        <authorList>
            <person name="Lawrence P.K."/>
            <person name="Bey R.F."/>
            <person name="Wiener B."/>
            <person name="Kittichotirat W."/>
            <person name="Bumgarner R.E."/>
        </authorList>
    </citation>
    <scope>NUCLEOTIDE SEQUENCE [LARGE SCALE GENOMIC DNA]</scope>
    <source>
        <strain evidence="1 2">PKL10</strain>
    </source>
</reference>
<dbReference type="Proteomes" id="UP000054123">
    <property type="component" value="Unassembled WGS sequence"/>
</dbReference>
<organism evidence="1 2">
    <name type="scientific">Mannheimia granulomatis</name>
    <dbReference type="NCBI Taxonomy" id="85402"/>
    <lineage>
        <taxon>Bacteria</taxon>
        <taxon>Pseudomonadati</taxon>
        <taxon>Pseudomonadota</taxon>
        <taxon>Gammaproteobacteria</taxon>
        <taxon>Pasteurellales</taxon>
        <taxon>Pasteurellaceae</taxon>
        <taxon>Mannheimia</taxon>
    </lineage>
</organism>
<dbReference type="AlphaFoldDB" id="A0A011NCL8"/>
<proteinExistence type="predicted"/>
<protein>
    <submittedName>
        <fullName evidence="1">Uncharacterized protein</fullName>
    </submittedName>
</protein>
<name>A0A011NCL8_9PAST</name>
<accession>A0A011NCL8</accession>